<evidence type="ECO:0000256" key="2">
    <source>
        <dbReference type="ARBA" id="ARBA00023002"/>
    </source>
</evidence>
<evidence type="ECO:0000259" key="5">
    <source>
        <dbReference type="PROSITE" id="PS51387"/>
    </source>
</evidence>
<evidence type="ECO:0000256" key="1">
    <source>
        <dbReference type="ARBA" id="ARBA00005466"/>
    </source>
</evidence>
<gene>
    <name evidence="6" type="ORF">BU26DRAFT_483366</name>
</gene>
<dbReference type="PANTHER" id="PTHR13878">
    <property type="entry name" value="GULONOLACTONE OXIDASE"/>
    <property type="match status" value="1"/>
</dbReference>
<dbReference type="EMBL" id="ML987194">
    <property type="protein sequence ID" value="KAF2250394.1"/>
    <property type="molecule type" value="Genomic_DNA"/>
</dbReference>
<reference evidence="6" key="1">
    <citation type="journal article" date="2020" name="Stud. Mycol.">
        <title>101 Dothideomycetes genomes: a test case for predicting lifestyles and emergence of pathogens.</title>
        <authorList>
            <person name="Haridas S."/>
            <person name="Albert R."/>
            <person name="Binder M."/>
            <person name="Bloem J."/>
            <person name="Labutti K."/>
            <person name="Salamov A."/>
            <person name="Andreopoulos B."/>
            <person name="Baker S."/>
            <person name="Barry K."/>
            <person name="Bills G."/>
            <person name="Bluhm B."/>
            <person name="Cannon C."/>
            <person name="Castanera R."/>
            <person name="Culley D."/>
            <person name="Daum C."/>
            <person name="Ezra D."/>
            <person name="Gonzalez J."/>
            <person name="Henrissat B."/>
            <person name="Kuo A."/>
            <person name="Liang C."/>
            <person name="Lipzen A."/>
            <person name="Lutzoni F."/>
            <person name="Magnuson J."/>
            <person name="Mondo S."/>
            <person name="Nolan M."/>
            <person name="Ohm R."/>
            <person name="Pangilinan J."/>
            <person name="Park H.-J."/>
            <person name="Ramirez L."/>
            <person name="Alfaro M."/>
            <person name="Sun H."/>
            <person name="Tritt A."/>
            <person name="Yoshinaga Y."/>
            <person name="Zwiers L.-H."/>
            <person name="Turgeon B."/>
            <person name="Goodwin S."/>
            <person name="Spatafora J."/>
            <person name="Crous P."/>
            <person name="Grigoriev I."/>
        </authorList>
    </citation>
    <scope>NUCLEOTIDE SEQUENCE</scope>
    <source>
        <strain evidence="6">CBS 122368</strain>
    </source>
</reference>
<dbReference type="InterPro" id="IPR036318">
    <property type="entry name" value="FAD-bd_PCMH-like_sf"/>
</dbReference>
<dbReference type="RefSeq" id="XP_033685398.1">
    <property type="nucleotide sequence ID" value="XM_033825803.1"/>
</dbReference>
<dbReference type="GO" id="GO:0071949">
    <property type="term" value="F:FAD binding"/>
    <property type="evidence" value="ECO:0007669"/>
    <property type="project" value="InterPro"/>
</dbReference>
<keyword evidence="4" id="KW-0732">Signal</keyword>
<sequence>MMRILQALISYLSSTTVLATASHGDCKCTPDSHCWPSDAEWTALNSTLSGALIKGVPPGSVCYPDQPHYGEEACAFVRSHWFNSTWHAANPISIDYPIWTNNSCNPIYLNGTSVTGDVNAGEKGCSIGNYPWYVVNATSAKQVGDALKWAGKKNVRVVVKSTGHSYPGRSIGYGSLSIWTHNLRGIEYIPSFKPSSCPINGTLAAARVAAGETGIDVQTEMAKHGSIIVTGGNPDVGLIGWLTGGGHGTLSGNYGMGADNLLEATIVTPKGKVYVTNPCRNSDIFFAIRGGGGGTYGVVTEAVIKAYPTPKTTLHTFAVGSLSPNITAEFWSLMGFIHSEMPRLKEGGMQGYYYMVGPPAYPVLAFLWGFFLYDKPEGTVEVLMAPIQERLKSQAHLFAYQSNITQGDTYLEVYAPVFTNEPVASGGSGYGSWLLSPRSLSDPNVTAKVFQEIGPSMDLSKPNGPSNPSLLGHMIASPNAPSYYPEVISMNPAWRNTLVHFIVVETWPDGSPQSIIDSVYRDITFNKTQALRNLSPETGAYFNEPDSFEPEWEHAFFGENYRRLLGIKRRVDPDNVLWCRRCVGSEAFVEESDGRLCKPVASAKRTEVGEGSEAGGDAYGMERAN</sequence>
<keyword evidence="2" id="KW-0560">Oxidoreductase</keyword>
<comment type="similarity">
    <text evidence="1">Belongs to the oxygen-dependent FAD-linked oxidoreductase family.</text>
</comment>
<evidence type="ECO:0000313" key="6">
    <source>
        <dbReference type="EMBL" id="KAF2250394.1"/>
    </source>
</evidence>
<accession>A0A6A6IIJ0</accession>
<dbReference type="InterPro" id="IPR006094">
    <property type="entry name" value="Oxid_FAD_bind_N"/>
</dbReference>
<dbReference type="PROSITE" id="PS51387">
    <property type="entry name" value="FAD_PCMH"/>
    <property type="match status" value="1"/>
</dbReference>
<feature type="chain" id="PRO_5025458970" description="FAD-binding PCMH-type domain-containing protein" evidence="4">
    <location>
        <begin position="20"/>
        <end position="625"/>
    </location>
</feature>
<dbReference type="InterPro" id="IPR016169">
    <property type="entry name" value="FAD-bd_PCMH_sub2"/>
</dbReference>
<proteinExistence type="inferred from homology"/>
<dbReference type="PANTHER" id="PTHR13878:SF91">
    <property type="entry name" value="FAD BINDING DOMAIN PROTEIN (AFU_ORTHOLOGUE AFUA_6G12070)-RELATED"/>
    <property type="match status" value="1"/>
</dbReference>
<keyword evidence="7" id="KW-1185">Reference proteome</keyword>
<feature type="domain" description="FAD-binding PCMH-type" evidence="5">
    <location>
        <begin position="127"/>
        <end position="309"/>
    </location>
</feature>
<dbReference type="SUPFAM" id="SSF56176">
    <property type="entry name" value="FAD-binding/transporter-associated domain-like"/>
    <property type="match status" value="1"/>
</dbReference>
<name>A0A6A6IIJ0_9PLEO</name>
<dbReference type="AlphaFoldDB" id="A0A6A6IIJ0"/>
<dbReference type="InterPro" id="IPR016166">
    <property type="entry name" value="FAD-bd_PCMH"/>
</dbReference>
<dbReference type="Proteomes" id="UP000800094">
    <property type="component" value="Unassembled WGS sequence"/>
</dbReference>
<dbReference type="InterPro" id="IPR050432">
    <property type="entry name" value="FAD-linked_Oxidoreductases_BP"/>
</dbReference>
<dbReference type="Pfam" id="PF01565">
    <property type="entry name" value="FAD_binding_4"/>
    <property type="match status" value="1"/>
</dbReference>
<dbReference type="Pfam" id="PF08031">
    <property type="entry name" value="BBE"/>
    <property type="match status" value="1"/>
</dbReference>
<evidence type="ECO:0000256" key="4">
    <source>
        <dbReference type="SAM" id="SignalP"/>
    </source>
</evidence>
<dbReference type="InterPro" id="IPR012951">
    <property type="entry name" value="BBE"/>
</dbReference>
<dbReference type="GO" id="GO:0016491">
    <property type="term" value="F:oxidoreductase activity"/>
    <property type="evidence" value="ECO:0007669"/>
    <property type="project" value="UniProtKB-KW"/>
</dbReference>
<protein>
    <recommendedName>
        <fullName evidence="5">FAD-binding PCMH-type domain-containing protein</fullName>
    </recommendedName>
</protein>
<evidence type="ECO:0000256" key="3">
    <source>
        <dbReference type="SAM" id="MobiDB-lite"/>
    </source>
</evidence>
<feature type="region of interest" description="Disordered" evidence="3">
    <location>
        <begin position="606"/>
        <end position="625"/>
    </location>
</feature>
<dbReference type="Gene3D" id="3.30.465.10">
    <property type="match status" value="2"/>
</dbReference>
<evidence type="ECO:0000313" key="7">
    <source>
        <dbReference type="Proteomes" id="UP000800094"/>
    </source>
</evidence>
<dbReference type="GeneID" id="54579133"/>
<dbReference type="OrthoDB" id="9983560at2759"/>
<organism evidence="6 7">
    <name type="scientific">Trematosphaeria pertusa</name>
    <dbReference type="NCBI Taxonomy" id="390896"/>
    <lineage>
        <taxon>Eukaryota</taxon>
        <taxon>Fungi</taxon>
        <taxon>Dikarya</taxon>
        <taxon>Ascomycota</taxon>
        <taxon>Pezizomycotina</taxon>
        <taxon>Dothideomycetes</taxon>
        <taxon>Pleosporomycetidae</taxon>
        <taxon>Pleosporales</taxon>
        <taxon>Massarineae</taxon>
        <taxon>Trematosphaeriaceae</taxon>
        <taxon>Trematosphaeria</taxon>
    </lineage>
</organism>
<feature type="signal peptide" evidence="4">
    <location>
        <begin position="1"/>
        <end position="19"/>
    </location>
</feature>